<name>A0ABW5K8P5_9FLAO</name>
<keyword evidence="4" id="KW-1185">Reference proteome</keyword>
<dbReference type="Pfam" id="PF09832">
    <property type="entry name" value="DUF2059"/>
    <property type="match status" value="1"/>
</dbReference>
<evidence type="ECO:0000256" key="1">
    <source>
        <dbReference type="SAM" id="SignalP"/>
    </source>
</evidence>
<dbReference type="Proteomes" id="UP001597394">
    <property type="component" value="Unassembled WGS sequence"/>
</dbReference>
<evidence type="ECO:0000313" key="4">
    <source>
        <dbReference type="Proteomes" id="UP001597394"/>
    </source>
</evidence>
<dbReference type="InterPro" id="IPR018637">
    <property type="entry name" value="DUF2059"/>
</dbReference>
<gene>
    <name evidence="3" type="ORF">ACFSO8_06160</name>
</gene>
<sequence>MKKNIIAITFLMFGVFASAQTSKDVKISELLETMGSTQAMKTSYEYMISYYKQNNPQISPEYWDKAATLVNYEDLIKKLVPLYSKHFTEQEIEDLIAFYRTTIGKKMIDKMPVILQESMEIGRTWGMELAQKIEKEISVAPKKEYSSPPPPMHAK</sequence>
<feature type="signal peptide" evidence="1">
    <location>
        <begin position="1"/>
        <end position="19"/>
    </location>
</feature>
<reference evidence="4" key="1">
    <citation type="journal article" date="2019" name="Int. J. Syst. Evol. Microbiol.">
        <title>The Global Catalogue of Microorganisms (GCM) 10K type strain sequencing project: providing services to taxonomists for standard genome sequencing and annotation.</title>
        <authorList>
            <consortium name="The Broad Institute Genomics Platform"/>
            <consortium name="The Broad Institute Genome Sequencing Center for Infectious Disease"/>
            <person name="Wu L."/>
            <person name="Ma J."/>
        </authorList>
    </citation>
    <scope>NUCLEOTIDE SEQUENCE [LARGE SCALE GENOMIC DNA]</scope>
    <source>
        <strain evidence="4">KCTC 52204</strain>
    </source>
</reference>
<dbReference type="RefSeq" id="WP_255928654.1">
    <property type="nucleotide sequence ID" value="NZ_JANFQP010000001.1"/>
</dbReference>
<keyword evidence="1" id="KW-0732">Signal</keyword>
<evidence type="ECO:0000313" key="3">
    <source>
        <dbReference type="EMBL" id="MFD2545044.1"/>
    </source>
</evidence>
<protein>
    <submittedName>
        <fullName evidence="3">DUF2059 domain-containing protein</fullName>
    </submittedName>
</protein>
<proteinExistence type="predicted"/>
<accession>A0ABW5K8P5</accession>
<comment type="caution">
    <text evidence="3">The sequence shown here is derived from an EMBL/GenBank/DDBJ whole genome shotgun (WGS) entry which is preliminary data.</text>
</comment>
<evidence type="ECO:0000259" key="2">
    <source>
        <dbReference type="Pfam" id="PF09832"/>
    </source>
</evidence>
<dbReference type="EMBL" id="JBHULG010000001">
    <property type="protein sequence ID" value="MFD2545044.1"/>
    <property type="molecule type" value="Genomic_DNA"/>
</dbReference>
<feature type="domain" description="DUF2059" evidence="2">
    <location>
        <begin position="73"/>
        <end position="131"/>
    </location>
</feature>
<organism evidence="3 4">
    <name type="scientific">Kaistella montana</name>
    <dbReference type="NCBI Taxonomy" id="1849733"/>
    <lineage>
        <taxon>Bacteria</taxon>
        <taxon>Pseudomonadati</taxon>
        <taxon>Bacteroidota</taxon>
        <taxon>Flavobacteriia</taxon>
        <taxon>Flavobacteriales</taxon>
        <taxon>Weeksellaceae</taxon>
        <taxon>Chryseobacterium group</taxon>
        <taxon>Kaistella</taxon>
    </lineage>
</organism>
<feature type="chain" id="PRO_5045458652" evidence="1">
    <location>
        <begin position="20"/>
        <end position="155"/>
    </location>
</feature>